<protein>
    <submittedName>
        <fullName evidence="1">Uncharacterized protein</fullName>
    </submittedName>
</protein>
<dbReference type="Proteomes" id="UP000588647">
    <property type="component" value="Unassembled WGS sequence"/>
</dbReference>
<dbReference type="EMBL" id="JACIEM010000004">
    <property type="protein sequence ID" value="MBB4004103.1"/>
    <property type="molecule type" value="Genomic_DNA"/>
</dbReference>
<dbReference type="AlphaFoldDB" id="A0A7W6HF95"/>
<evidence type="ECO:0000313" key="2">
    <source>
        <dbReference type="Proteomes" id="UP000588647"/>
    </source>
</evidence>
<sequence length="57" mass="6129">MSRSASSFTRKVAGHIRGFASIVVHSNRCAAAVEAGRRPDPRSLKALGIDPASFDRF</sequence>
<keyword evidence="2" id="KW-1185">Reference proteome</keyword>
<evidence type="ECO:0000313" key="1">
    <source>
        <dbReference type="EMBL" id="MBB4004103.1"/>
    </source>
</evidence>
<accession>A0A7W6HF95</accession>
<organism evidence="1 2">
    <name type="scientific">Aurantimonas endophytica</name>
    <dbReference type="NCBI Taxonomy" id="1522175"/>
    <lineage>
        <taxon>Bacteria</taxon>
        <taxon>Pseudomonadati</taxon>
        <taxon>Pseudomonadota</taxon>
        <taxon>Alphaproteobacteria</taxon>
        <taxon>Hyphomicrobiales</taxon>
        <taxon>Aurantimonadaceae</taxon>
        <taxon>Aurantimonas</taxon>
    </lineage>
</organism>
<name>A0A7W6HF95_9HYPH</name>
<dbReference type="RefSeq" id="WP_183209706.1">
    <property type="nucleotide sequence ID" value="NZ_JAAAMM010000004.1"/>
</dbReference>
<gene>
    <name evidence="1" type="ORF">GGR03_003191</name>
</gene>
<reference evidence="1 2" key="1">
    <citation type="submission" date="2020-08" db="EMBL/GenBank/DDBJ databases">
        <title>Genomic Encyclopedia of Type Strains, Phase IV (KMG-IV): sequencing the most valuable type-strain genomes for metagenomic binning, comparative biology and taxonomic classification.</title>
        <authorList>
            <person name="Goeker M."/>
        </authorList>
    </citation>
    <scope>NUCLEOTIDE SEQUENCE [LARGE SCALE GENOMIC DNA]</scope>
    <source>
        <strain evidence="1 2">DSM 103570</strain>
    </source>
</reference>
<comment type="caution">
    <text evidence="1">The sequence shown here is derived from an EMBL/GenBank/DDBJ whole genome shotgun (WGS) entry which is preliminary data.</text>
</comment>
<proteinExistence type="predicted"/>